<comment type="function">
    <text evidence="1">Required for nicotinamide riboside transport across the inner membrane.</text>
</comment>
<dbReference type="EMBL" id="CP136336">
    <property type="protein sequence ID" value="WOB08841.1"/>
    <property type="molecule type" value="Genomic_DNA"/>
</dbReference>
<feature type="transmembrane region" description="Helical" evidence="10">
    <location>
        <begin position="86"/>
        <end position="104"/>
    </location>
</feature>
<evidence type="ECO:0000313" key="12">
    <source>
        <dbReference type="Proteomes" id="UP001303946"/>
    </source>
</evidence>
<protein>
    <recommendedName>
        <fullName evidence="4">Nicotinamide riboside transporter PnuC</fullName>
    </recommendedName>
</protein>
<dbReference type="Proteomes" id="UP001303946">
    <property type="component" value="Chromosome"/>
</dbReference>
<evidence type="ECO:0000256" key="9">
    <source>
        <dbReference type="ARBA" id="ARBA00023136"/>
    </source>
</evidence>
<evidence type="ECO:0000256" key="3">
    <source>
        <dbReference type="ARBA" id="ARBA00006669"/>
    </source>
</evidence>
<dbReference type="RefSeq" id="WP_316701710.1">
    <property type="nucleotide sequence ID" value="NZ_CP136336.1"/>
</dbReference>
<dbReference type="NCBIfam" id="TIGR01528">
    <property type="entry name" value="NMN_trans_PnuC"/>
    <property type="match status" value="1"/>
</dbReference>
<reference evidence="11 12" key="1">
    <citation type="submission" date="2023-10" db="EMBL/GenBank/DDBJ databases">
        <title>Bacteria for the degradation of biodegradable plastic PBAT(Polybutylene adipate terephthalate).</title>
        <authorList>
            <person name="Weon H.-Y."/>
            <person name="Yeon J."/>
        </authorList>
    </citation>
    <scope>NUCLEOTIDE SEQUENCE [LARGE SCALE GENOMIC DNA]</scope>
    <source>
        <strain evidence="11 12">SBD 7-3</strain>
    </source>
</reference>
<keyword evidence="7 10" id="KW-0812">Transmembrane</keyword>
<proteinExistence type="inferred from homology"/>
<accession>A0ABZ0CWF5</accession>
<gene>
    <name evidence="11" type="primary">pnuC</name>
    <name evidence="11" type="ORF">RXV79_01995</name>
</gene>
<keyword evidence="9 10" id="KW-0472">Membrane</keyword>
<evidence type="ECO:0000256" key="4">
    <source>
        <dbReference type="ARBA" id="ARBA00017522"/>
    </source>
</evidence>
<evidence type="ECO:0000256" key="6">
    <source>
        <dbReference type="ARBA" id="ARBA00022475"/>
    </source>
</evidence>
<sequence>MTPLEIAANVFATASIWLAARNNVHLWWTGIVGCALFGALFLKTQLYADATLQVFFIATSLWGWHLWRHGQGGAPTPVRRTSPRTLAALAVAALAVTALYGSLLKHWTDAYAPFTDSAVLAFSVVAQLLLMQRRIETWPAWLLVNTLSVPLFASRGLWLTATLYAVYWFNAWHGWWHWRRERAR</sequence>
<organism evidence="11 12">
    <name type="scientific">Piscinibacter gummiphilus</name>
    <dbReference type="NCBI Taxonomy" id="946333"/>
    <lineage>
        <taxon>Bacteria</taxon>
        <taxon>Pseudomonadati</taxon>
        <taxon>Pseudomonadota</taxon>
        <taxon>Betaproteobacteria</taxon>
        <taxon>Burkholderiales</taxon>
        <taxon>Sphaerotilaceae</taxon>
        <taxon>Piscinibacter</taxon>
    </lineage>
</organism>
<feature type="transmembrane region" description="Helical" evidence="10">
    <location>
        <begin position="142"/>
        <end position="169"/>
    </location>
</feature>
<keyword evidence="5" id="KW-0813">Transport</keyword>
<comment type="similarity">
    <text evidence="3">Belongs to the nicotinamide ribonucleoside (NR) uptake permease (TC 4.B.1) family.</text>
</comment>
<name>A0ABZ0CWF5_9BURK</name>
<keyword evidence="12" id="KW-1185">Reference proteome</keyword>
<dbReference type="PANTHER" id="PTHR36122">
    <property type="entry name" value="NICOTINAMIDE RIBOSIDE TRANSPORTER PNUC"/>
    <property type="match status" value="1"/>
</dbReference>
<evidence type="ECO:0000256" key="8">
    <source>
        <dbReference type="ARBA" id="ARBA00022989"/>
    </source>
</evidence>
<evidence type="ECO:0000256" key="2">
    <source>
        <dbReference type="ARBA" id="ARBA00004651"/>
    </source>
</evidence>
<evidence type="ECO:0000256" key="1">
    <source>
        <dbReference type="ARBA" id="ARBA00002672"/>
    </source>
</evidence>
<evidence type="ECO:0000256" key="5">
    <source>
        <dbReference type="ARBA" id="ARBA00022448"/>
    </source>
</evidence>
<keyword evidence="8 10" id="KW-1133">Transmembrane helix</keyword>
<comment type="subcellular location">
    <subcellularLocation>
        <location evidence="2">Cell membrane</location>
        <topology evidence="2">Multi-pass membrane protein</topology>
    </subcellularLocation>
</comment>
<evidence type="ECO:0000256" key="10">
    <source>
        <dbReference type="SAM" id="Phobius"/>
    </source>
</evidence>
<feature type="transmembrane region" description="Helical" evidence="10">
    <location>
        <begin position="25"/>
        <end position="42"/>
    </location>
</feature>
<dbReference type="InterPro" id="IPR006419">
    <property type="entry name" value="NMN_transpt_PnuC"/>
</dbReference>
<dbReference type="Pfam" id="PF04973">
    <property type="entry name" value="NMN_transporter"/>
    <property type="match status" value="1"/>
</dbReference>
<dbReference type="PANTHER" id="PTHR36122:SF2">
    <property type="entry name" value="NICOTINAMIDE RIBOSIDE TRANSPORTER PNUC"/>
    <property type="match status" value="1"/>
</dbReference>
<evidence type="ECO:0000313" key="11">
    <source>
        <dbReference type="EMBL" id="WOB08841.1"/>
    </source>
</evidence>
<evidence type="ECO:0000256" key="7">
    <source>
        <dbReference type="ARBA" id="ARBA00022692"/>
    </source>
</evidence>
<keyword evidence="6" id="KW-1003">Cell membrane</keyword>